<evidence type="ECO:0000259" key="1">
    <source>
        <dbReference type="Pfam" id="PF14285"/>
    </source>
</evidence>
<dbReference type="InterPro" id="IPR025377">
    <property type="entry name" value="DUF4367"/>
</dbReference>
<proteinExistence type="predicted"/>
<reference evidence="2" key="2">
    <citation type="submission" date="2021-04" db="EMBL/GenBank/DDBJ databases">
        <authorList>
            <person name="Gilroy R."/>
        </authorList>
    </citation>
    <scope>NUCLEOTIDE SEQUENCE</scope>
    <source>
        <strain evidence="2">ChiBcec8-13705</strain>
    </source>
</reference>
<evidence type="ECO:0000313" key="2">
    <source>
        <dbReference type="EMBL" id="HJB43063.1"/>
    </source>
</evidence>
<gene>
    <name evidence="2" type="ORF">H9945_11265</name>
</gene>
<organism evidence="2 3">
    <name type="scientific">Candidatus Gemmiger avicola</name>
    <dbReference type="NCBI Taxonomy" id="2838605"/>
    <lineage>
        <taxon>Bacteria</taxon>
        <taxon>Bacillati</taxon>
        <taxon>Bacillota</taxon>
        <taxon>Clostridia</taxon>
        <taxon>Eubacteriales</taxon>
        <taxon>Gemmiger</taxon>
    </lineage>
</organism>
<sequence>MPQPKLSFDAALALALEACARQEQAVLPSDAELRRLYPNLRRCDRRLRRTLAERRRKEIRPRRVWPLRRVAVVAAACALLFAGALAPQADLFGAIYTALLQPDGRDYALRYTWEGEPAAATLPAGCAPAYQPPGYTADRDAAITTETEYYRQYTRTSAGRGARWYAVRLAVITADLQENYDGRSSVYTTLDLSNRTVQLGIQSDVWGDTIFTLFWETAGIHHTVQGNAPLTELIQVAESISYALPPRLRHGERNLSLES</sequence>
<dbReference type="Pfam" id="PF14285">
    <property type="entry name" value="DUF4367"/>
    <property type="match status" value="1"/>
</dbReference>
<reference evidence="2" key="1">
    <citation type="journal article" date="2021" name="PeerJ">
        <title>Extensive microbial diversity within the chicken gut microbiome revealed by metagenomics and culture.</title>
        <authorList>
            <person name="Gilroy R."/>
            <person name="Ravi A."/>
            <person name="Getino M."/>
            <person name="Pursley I."/>
            <person name="Horton D.L."/>
            <person name="Alikhan N.F."/>
            <person name="Baker D."/>
            <person name="Gharbi K."/>
            <person name="Hall N."/>
            <person name="Watson M."/>
            <person name="Adriaenssens E.M."/>
            <person name="Foster-Nyarko E."/>
            <person name="Jarju S."/>
            <person name="Secka A."/>
            <person name="Antonio M."/>
            <person name="Oren A."/>
            <person name="Chaudhuri R.R."/>
            <person name="La Ragione R."/>
            <person name="Hildebrand F."/>
            <person name="Pallen M.J."/>
        </authorList>
    </citation>
    <scope>NUCLEOTIDE SEQUENCE</scope>
    <source>
        <strain evidence="2">ChiBcec8-13705</strain>
    </source>
</reference>
<dbReference type="AlphaFoldDB" id="A0A9D2M8X7"/>
<dbReference type="EMBL" id="DWYG01000189">
    <property type="protein sequence ID" value="HJB43063.1"/>
    <property type="molecule type" value="Genomic_DNA"/>
</dbReference>
<evidence type="ECO:0000313" key="3">
    <source>
        <dbReference type="Proteomes" id="UP000886803"/>
    </source>
</evidence>
<accession>A0A9D2M8X7</accession>
<dbReference type="Proteomes" id="UP000886803">
    <property type="component" value="Unassembled WGS sequence"/>
</dbReference>
<feature type="domain" description="DUF4367" evidence="1">
    <location>
        <begin position="128"/>
        <end position="240"/>
    </location>
</feature>
<name>A0A9D2M8X7_9FIRM</name>
<comment type="caution">
    <text evidence="2">The sequence shown here is derived from an EMBL/GenBank/DDBJ whole genome shotgun (WGS) entry which is preliminary data.</text>
</comment>
<protein>
    <submittedName>
        <fullName evidence="2">DUF4367 domain-containing protein</fullName>
    </submittedName>
</protein>